<dbReference type="AlphaFoldDB" id="A0AAD8W0U8"/>
<comment type="caution">
    <text evidence="5">The sequence shown here is derived from an EMBL/GenBank/DDBJ whole genome shotgun (WGS) entry which is preliminary data.</text>
</comment>
<feature type="domain" description="WRC" evidence="4">
    <location>
        <begin position="121"/>
        <end position="169"/>
    </location>
</feature>
<sequence length="235" mass="25260">MDPTKPASAPSTFPATEAVGASPTLTVEEEEVAASLLMLIETARPLEEFYLSLFVQSPLPAGSSRVEVKPDLEKAISSETNVSKAQDDSTDEYLEECDKERLKEEGADEEVMELEGDPPVLPEVRRCNRSSGQGWVCGKLAYPGYSTCLKHIKKRREYVQKKRAKKLRASTGSEPSVQPRTGGGAASVAGGQEGVVCLSSPVVLASANRSEVSQSAVPDDETRPAQSFKNDVDAE</sequence>
<dbReference type="EMBL" id="JAUUTY010000005">
    <property type="protein sequence ID" value="KAK1631230.1"/>
    <property type="molecule type" value="Genomic_DNA"/>
</dbReference>
<feature type="region of interest" description="Disordered" evidence="3">
    <location>
        <begin position="161"/>
        <end position="189"/>
    </location>
</feature>
<proteinExistence type="predicted"/>
<comment type="caution">
    <text evidence="2">Lacks conserved residue(s) required for the propagation of feature annotation.</text>
</comment>
<reference evidence="5" key="1">
    <citation type="submission" date="2023-07" db="EMBL/GenBank/DDBJ databases">
        <title>A chromosome-level genome assembly of Lolium multiflorum.</title>
        <authorList>
            <person name="Chen Y."/>
            <person name="Copetti D."/>
            <person name="Kolliker R."/>
            <person name="Studer B."/>
        </authorList>
    </citation>
    <scope>NUCLEOTIDE SEQUENCE</scope>
    <source>
        <strain evidence="5">02402/16</strain>
        <tissue evidence="5">Leaf</tissue>
    </source>
</reference>
<feature type="region of interest" description="Disordered" evidence="3">
    <location>
        <begin position="1"/>
        <end position="24"/>
    </location>
</feature>
<dbReference type="PROSITE" id="PS51667">
    <property type="entry name" value="WRC"/>
    <property type="match status" value="1"/>
</dbReference>
<evidence type="ECO:0000256" key="2">
    <source>
        <dbReference type="PROSITE-ProRule" id="PRU01002"/>
    </source>
</evidence>
<keyword evidence="1" id="KW-0539">Nucleus</keyword>
<evidence type="ECO:0000259" key="4">
    <source>
        <dbReference type="PROSITE" id="PS51667"/>
    </source>
</evidence>
<evidence type="ECO:0000256" key="1">
    <source>
        <dbReference type="ARBA" id="ARBA00023242"/>
    </source>
</evidence>
<dbReference type="Proteomes" id="UP001231189">
    <property type="component" value="Unassembled WGS sequence"/>
</dbReference>
<evidence type="ECO:0000256" key="3">
    <source>
        <dbReference type="SAM" id="MobiDB-lite"/>
    </source>
</evidence>
<feature type="compositionally biased region" description="Polar residues" evidence="3">
    <location>
        <begin position="170"/>
        <end position="179"/>
    </location>
</feature>
<organism evidence="5 6">
    <name type="scientific">Lolium multiflorum</name>
    <name type="common">Italian ryegrass</name>
    <name type="synonym">Lolium perenne subsp. multiflorum</name>
    <dbReference type="NCBI Taxonomy" id="4521"/>
    <lineage>
        <taxon>Eukaryota</taxon>
        <taxon>Viridiplantae</taxon>
        <taxon>Streptophyta</taxon>
        <taxon>Embryophyta</taxon>
        <taxon>Tracheophyta</taxon>
        <taxon>Spermatophyta</taxon>
        <taxon>Magnoliopsida</taxon>
        <taxon>Liliopsida</taxon>
        <taxon>Poales</taxon>
        <taxon>Poaceae</taxon>
        <taxon>BOP clade</taxon>
        <taxon>Pooideae</taxon>
        <taxon>Poodae</taxon>
        <taxon>Poeae</taxon>
        <taxon>Poeae Chloroplast Group 2 (Poeae type)</taxon>
        <taxon>Loliodinae</taxon>
        <taxon>Loliinae</taxon>
        <taxon>Lolium</taxon>
    </lineage>
</organism>
<accession>A0AAD8W0U8</accession>
<name>A0AAD8W0U8_LOLMU</name>
<keyword evidence="6" id="KW-1185">Reference proteome</keyword>
<evidence type="ECO:0000313" key="6">
    <source>
        <dbReference type="Proteomes" id="UP001231189"/>
    </source>
</evidence>
<dbReference type="Pfam" id="PF08879">
    <property type="entry name" value="WRC"/>
    <property type="match status" value="1"/>
</dbReference>
<dbReference type="InterPro" id="IPR014977">
    <property type="entry name" value="WRC_dom"/>
</dbReference>
<protein>
    <recommendedName>
        <fullName evidence="4">WRC domain-containing protein</fullName>
    </recommendedName>
</protein>
<feature type="region of interest" description="Disordered" evidence="3">
    <location>
        <begin position="208"/>
        <end position="235"/>
    </location>
</feature>
<evidence type="ECO:0000313" key="5">
    <source>
        <dbReference type="EMBL" id="KAK1631230.1"/>
    </source>
</evidence>
<gene>
    <name evidence="5" type="ORF">QYE76_005545</name>
</gene>